<feature type="transmembrane region" description="Helical" evidence="6">
    <location>
        <begin position="226"/>
        <end position="245"/>
    </location>
</feature>
<evidence type="ECO:0000256" key="3">
    <source>
        <dbReference type="ARBA" id="ARBA00022692"/>
    </source>
</evidence>
<dbReference type="KEGG" id="tbg:TbgDal_X16180"/>
<feature type="transmembrane region" description="Helical" evidence="6">
    <location>
        <begin position="160"/>
        <end position="183"/>
    </location>
</feature>
<dbReference type="PANTHER" id="PTHR10165">
    <property type="entry name" value="LIPID PHOSPHATE PHOSPHATASE"/>
    <property type="match status" value="1"/>
</dbReference>
<keyword evidence="3 6" id="KW-0812">Transmembrane</keyword>
<feature type="transmembrane region" description="Helical" evidence="6">
    <location>
        <begin position="21"/>
        <end position="41"/>
    </location>
</feature>
<organism evidence="8 9">
    <name type="scientific">Trypanosoma brucei gambiense (strain MHOM/CI/86/DAL972)</name>
    <dbReference type="NCBI Taxonomy" id="679716"/>
    <lineage>
        <taxon>Eukaryota</taxon>
        <taxon>Discoba</taxon>
        <taxon>Euglenozoa</taxon>
        <taxon>Kinetoplastea</taxon>
        <taxon>Metakinetoplastina</taxon>
        <taxon>Trypanosomatida</taxon>
        <taxon>Trypanosomatidae</taxon>
        <taxon>Trypanosoma</taxon>
    </lineage>
</organism>
<feature type="transmembrane region" description="Helical" evidence="6">
    <location>
        <begin position="62"/>
        <end position="83"/>
    </location>
</feature>
<dbReference type="GeneID" id="23864844"/>
<dbReference type="RefSeq" id="XP_011778782.1">
    <property type="nucleotide sequence ID" value="XM_011780480.1"/>
</dbReference>
<keyword evidence="5 6" id="KW-0472">Membrane</keyword>
<evidence type="ECO:0000259" key="7">
    <source>
        <dbReference type="SMART" id="SM00014"/>
    </source>
</evidence>
<dbReference type="CDD" id="cd03390">
    <property type="entry name" value="PAP2_containing_1_like"/>
    <property type="match status" value="1"/>
</dbReference>
<dbReference type="AlphaFoldDB" id="C9ZZW0"/>
<dbReference type="VEuPathDB" id="TriTrypDB:Tbg972.10.16180"/>
<protein>
    <submittedName>
        <fullName evidence="8">Phosphatidic acid phosphatase protein, putative</fullName>
    </submittedName>
</protein>
<name>C9ZZW0_TRYB9</name>
<reference evidence="9" key="1">
    <citation type="journal article" date="2010" name="PLoS Negl. Trop. Dis.">
        <title>The genome sequence of Trypanosoma brucei gambiense, causative agent of chronic human african trypanosomiasis.</title>
        <authorList>
            <person name="Jackson A.P."/>
            <person name="Sanders M."/>
            <person name="Berry A."/>
            <person name="McQuillan J."/>
            <person name="Aslett M.A."/>
            <person name="Quail M.A."/>
            <person name="Chukualim B."/>
            <person name="Capewell P."/>
            <person name="MacLeod A."/>
            <person name="Melville S.E."/>
            <person name="Gibson W."/>
            <person name="Barry J.D."/>
            <person name="Berriman M."/>
            <person name="Hertz-Fowler C."/>
        </authorList>
    </citation>
    <scope>NUCLEOTIDE SEQUENCE [LARGE SCALE GENOMIC DNA]</scope>
    <source>
        <strain evidence="9">MHOM/CI/86/DAL972</strain>
    </source>
</reference>
<evidence type="ECO:0000256" key="1">
    <source>
        <dbReference type="ARBA" id="ARBA00004141"/>
    </source>
</evidence>
<dbReference type="GO" id="GO:0046839">
    <property type="term" value="P:phospholipid dephosphorylation"/>
    <property type="evidence" value="ECO:0007669"/>
    <property type="project" value="TreeGrafter"/>
</dbReference>
<dbReference type="InterPro" id="IPR043216">
    <property type="entry name" value="PAP-like"/>
</dbReference>
<dbReference type="OrthoDB" id="8907274at2759"/>
<evidence type="ECO:0000313" key="8">
    <source>
        <dbReference type="EMBL" id="CBH16518.1"/>
    </source>
</evidence>
<proteinExistence type="inferred from homology"/>
<dbReference type="Proteomes" id="UP000002316">
    <property type="component" value="Chromosome 10"/>
</dbReference>
<sequence length="330" mass="36734">MTTESGTCCSKFVHYCKVFHVLDYFLLIGIAFVVCLWMESLQPYCRGFSWTDATISYKLKSSTFSVLTLLIMEVAPIGFYFIMEFLRALFASKGEWYLDIHVSNRLPDESRAPVEMLEVSSDGFNNTAAERTGNCPDGSFTTENKGSSKRLMTFLETANYWVVAHGFSVVLALCIVEVLKVYAGVLRPDFLARLEREGYNSTSRVKDWCKVAAEGRRSFPSGHSGCAFSVFTPMAMYFLSVLRAFSGASVWRTLVGLLPIYFACAVAASRLRDNRHHSGDVVAGSVIGMLSGLLAVAIFFRLGKGKAFLVPRRLDFVRRHGGQVLSDITK</sequence>
<dbReference type="InterPro" id="IPR036938">
    <property type="entry name" value="PAP2/HPO_sf"/>
</dbReference>
<dbReference type="Pfam" id="PF01569">
    <property type="entry name" value="PAP2"/>
    <property type="match status" value="1"/>
</dbReference>
<dbReference type="Gene3D" id="1.20.144.10">
    <property type="entry name" value="Phosphatidic acid phosphatase type 2/haloperoxidase"/>
    <property type="match status" value="1"/>
</dbReference>
<feature type="transmembrane region" description="Helical" evidence="6">
    <location>
        <begin position="281"/>
        <end position="302"/>
    </location>
</feature>
<dbReference type="GO" id="GO:0006644">
    <property type="term" value="P:phospholipid metabolic process"/>
    <property type="evidence" value="ECO:0007669"/>
    <property type="project" value="InterPro"/>
</dbReference>
<evidence type="ECO:0000256" key="5">
    <source>
        <dbReference type="ARBA" id="ARBA00023136"/>
    </source>
</evidence>
<dbReference type="GO" id="GO:0008195">
    <property type="term" value="F:phosphatidate phosphatase activity"/>
    <property type="evidence" value="ECO:0007669"/>
    <property type="project" value="TreeGrafter"/>
</dbReference>
<comment type="similarity">
    <text evidence="2">Belongs to the PA-phosphatase related phosphoesterase family.</text>
</comment>
<feature type="transmembrane region" description="Helical" evidence="6">
    <location>
        <begin position="251"/>
        <end position="269"/>
    </location>
</feature>
<dbReference type="SMART" id="SM00014">
    <property type="entry name" value="acidPPc"/>
    <property type="match status" value="1"/>
</dbReference>
<dbReference type="SUPFAM" id="SSF48317">
    <property type="entry name" value="Acid phosphatase/Vanadium-dependent haloperoxidase"/>
    <property type="match status" value="1"/>
</dbReference>
<accession>C9ZZW0</accession>
<evidence type="ECO:0000256" key="2">
    <source>
        <dbReference type="ARBA" id="ARBA00008816"/>
    </source>
</evidence>
<dbReference type="PANTHER" id="PTHR10165:SF35">
    <property type="entry name" value="RE23632P"/>
    <property type="match status" value="1"/>
</dbReference>
<comment type="subcellular location">
    <subcellularLocation>
        <location evidence="1">Membrane</location>
        <topology evidence="1">Multi-pass membrane protein</topology>
    </subcellularLocation>
</comment>
<dbReference type="GO" id="GO:0016020">
    <property type="term" value="C:membrane"/>
    <property type="evidence" value="ECO:0007669"/>
    <property type="project" value="UniProtKB-SubCell"/>
</dbReference>
<evidence type="ECO:0000256" key="6">
    <source>
        <dbReference type="SAM" id="Phobius"/>
    </source>
</evidence>
<gene>
    <name evidence="8" type="ORF">TbgDal_X16180</name>
</gene>
<keyword evidence="4 6" id="KW-1133">Transmembrane helix</keyword>
<evidence type="ECO:0000256" key="4">
    <source>
        <dbReference type="ARBA" id="ARBA00022989"/>
    </source>
</evidence>
<dbReference type="EMBL" id="FN554973">
    <property type="protein sequence ID" value="CBH16518.1"/>
    <property type="molecule type" value="Genomic_DNA"/>
</dbReference>
<evidence type="ECO:0000313" key="9">
    <source>
        <dbReference type="Proteomes" id="UP000002316"/>
    </source>
</evidence>
<feature type="domain" description="Phosphatidic acid phosphatase type 2/haloperoxidase" evidence="7">
    <location>
        <begin position="162"/>
        <end position="296"/>
    </location>
</feature>
<dbReference type="InterPro" id="IPR000326">
    <property type="entry name" value="PAP2/HPO"/>
</dbReference>